<dbReference type="EMBL" id="CAJEWN010000130">
    <property type="protein sequence ID" value="CAD2167647.1"/>
    <property type="molecule type" value="Genomic_DNA"/>
</dbReference>
<protein>
    <submittedName>
        <fullName evidence="2">Uncharacterized protein</fullName>
    </submittedName>
</protein>
<sequence length="127" mass="15010">MKVKRLKRASRVLTFFRYKFGYIPPYSILLDGTFCQEALKCKINLREQLPKYLRDENLEMFVTETTRKAFIRRPCIAQQFKVAKCPHRPLRSAADCIAHLARRSQNSEKKKIVHYFVATQDSELLQN</sequence>
<evidence type="ECO:0000313" key="2">
    <source>
        <dbReference type="EMBL" id="CAD2167647.1"/>
    </source>
</evidence>
<comment type="caution">
    <text evidence="2">The sequence shown here is derived from an EMBL/GenBank/DDBJ whole genome shotgun (WGS) entry which is preliminary data.</text>
</comment>
<reference evidence="2 3" key="1">
    <citation type="submission" date="2020-08" db="EMBL/GenBank/DDBJ databases">
        <authorList>
            <person name="Koutsovoulos G."/>
            <person name="Danchin GJ E."/>
        </authorList>
    </citation>
    <scope>NUCLEOTIDE SEQUENCE [LARGE SCALE GENOMIC DNA]</scope>
</reference>
<dbReference type="GO" id="GO:0032040">
    <property type="term" value="C:small-subunit processome"/>
    <property type="evidence" value="ECO:0007669"/>
    <property type="project" value="InterPro"/>
</dbReference>
<accession>A0A6V7UYH0</accession>
<organism evidence="2 3">
    <name type="scientific">Meloidogyne enterolobii</name>
    <name type="common">Root-knot nematode worm</name>
    <name type="synonym">Meloidogyne mayaguensis</name>
    <dbReference type="NCBI Taxonomy" id="390850"/>
    <lineage>
        <taxon>Eukaryota</taxon>
        <taxon>Metazoa</taxon>
        <taxon>Ecdysozoa</taxon>
        <taxon>Nematoda</taxon>
        <taxon>Chromadorea</taxon>
        <taxon>Rhabditida</taxon>
        <taxon>Tylenchina</taxon>
        <taxon>Tylenchomorpha</taxon>
        <taxon>Tylenchoidea</taxon>
        <taxon>Meloidogynidae</taxon>
        <taxon>Meloidogyninae</taxon>
        <taxon>Meloidogyne</taxon>
    </lineage>
</organism>
<keyword evidence="1" id="KW-0539">Nucleus</keyword>
<dbReference type="Gene3D" id="3.40.50.1010">
    <property type="entry name" value="5'-nuclease"/>
    <property type="match status" value="1"/>
</dbReference>
<name>A0A6V7UYH0_MELEN</name>
<dbReference type="Proteomes" id="UP000580250">
    <property type="component" value="Unassembled WGS sequence"/>
</dbReference>
<dbReference type="PANTHER" id="PTHR12416">
    <property type="entry name" value="RRNA-PROCESSING PROTEIN UTP23 HOMOLOG"/>
    <property type="match status" value="1"/>
</dbReference>
<dbReference type="Pfam" id="PF04900">
    <property type="entry name" value="Fcf1"/>
    <property type="match status" value="1"/>
</dbReference>
<proteinExistence type="predicted"/>
<evidence type="ECO:0000256" key="1">
    <source>
        <dbReference type="ARBA" id="ARBA00023242"/>
    </source>
</evidence>
<dbReference type="AlphaFoldDB" id="A0A6V7UYH0"/>
<gene>
    <name evidence="2" type="ORF">MENT_LOCUS18948</name>
</gene>
<dbReference type="InterPro" id="IPR006984">
    <property type="entry name" value="Fcf1/UTP23"/>
</dbReference>
<dbReference type="OrthoDB" id="25675at2759"/>
<evidence type="ECO:0000313" key="3">
    <source>
        <dbReference type="Proteomes" id="UP000580250"/>
    </source>
</evidence>